<dbReference type="GO" id="GO:0009851">
    <property type="term" value="P:auxin biosynthetic process"/>
    <property type="evidence" value="ECO:0007669"/>
    <property type="project" value="UniProtKB-KW"/>
</dbReference>
<dbReference type="InterPro" id="IPR050281">
    <property type="entry name" value="Flavin_monoamine_oxidase"/>
</dbReference>
<dbReference type="InterPro" id="IPR006311">
    <property type="entry name" value="TAT_signal"/>
</dbReference>
<evidence type="ECO:0000256" key="3">
    <source>
        <dbReference type="ARBA" id="ARBA00012535"/>
    </source>
</evidence>
<dbReference type="PROSITE" id="PS51318">
    <property type="entry name" value="TAT"/>
    <property type="match status" value="1"/>
</dbReference>
<protein>
    <recommendedName>
        <fullName evidence="4">Tryptophan 2-monooxygenase</fullName>
        <ecNumber evidence="3">1.13.12.3</ecNumber>
    </recommendedName>
</protein>
<evidence type="ECO:0000256" key="5">
    <source>
        <dbReference type="ARBA" id="ARBA00023070"/>
    </source>
</evidence>
<dbReference type="RefSeq" id="WP_227308769.1">
    <property type="nucleotide sequence ID" value="NZ_JAESVA010000006.1"/>
</dbReference>
<dbReference type="SUPFAM" id="SSF51905">
    <property type="entry name" value="FAD/NAD(P)-binding domain"/>
    <property type="match status" value="1"/>
</dbReference>
<dbReference type="Gene3D" id="1.20.1440.240">
    <property type="match status" value="1"/>
</dbReference>
<dbReference type="PANTHER" id="PTHR10742">
    <property type="entry name" value="FLAVIN MONOAMINE OXIDASE"/>
    <property type="match status" value="1"/>
</dbReference>
<evidence type="ECO:0000259" key="8">
    <source>
        <dbReference type="Pfam" id="PF01593"/>
    </source>
</evidence>
<proteinExistence type="inferred from homology"/>
<accession>A0A963Z5B2</accession>
<dbReference type="Pfam" id="PF01593">
    <property type="entry name" value="Amino_oxidase"/>
    <property type="match status" value="1"/>
</dbReference>
<comment type="similarity">
    <text evidence="2">Belongs to the tryptophan 2-monooxygenase family.</text>
</comment>
<dbReference type="PANTHER" id="PTHR10742:SF410">
    <property type="entry name" value="LYSINE-SPECIFIC HISTONE DEMETHYLASE 2"/>
    <property type="match status" value="1"/>
</dbReference>
<evidence type="ECO:0000313" key="10">
    <source>
        <dbReference type="Proteomes" id="UP000721844"/>
    </source>
</evidence>
<gene>
    <name evidence="9" type="ORF">ACELLULO517_17790</name>
</gene>
<reference evidence="9 10" key="1">
    <citation type="journal article" date="2021" name="Microorganisms">
        <title>Acidisoma silvae sp. nov. and Acidisomacellulosilytica sp. nov., Two Acidophilic Bacteria Isolated from Decaying Wood, Hydrolyzing Cellulose and Producing Poly-3-hydroxybutyrate.</title>
        <authorList>
            <person name="Mieszkin S."/>
            <person name="Pouder E."/>
            <person name="Uroz S."/>
            <person name="Simon-Colin C."/>
            <person name="Alain K."/>
        </authorList>
    </citation>
    <scope>NUCLEOTIDE SEQUENCE [LARGE SCALE GENOMIC DNA]</scope>
    <source>
        <strain evidence="9 10">HW T5.17</strain>
    </source>
</reference>
<dbReference type="SUPFAM" id="SSF54373">
    <property type="entry name" value="FAD-linked reductases, C-terminal domain"/>
    <property type="match status" value="1"/>
</dbReference>
<evidence type="ECO:0000256" key="4">
    <source>
        <dbReference type="ARBA" id="ARBA00017871"/>
    </source>
</evidence>
<dbReference type="EC" id="1.13.12.3" evidence="3"/>
<dbReference type="InterPro" id="IPR002937">
    <property type="entry name" value="Amino_oxidase"/>
</dbReference>
<comment type="catalytic activity">
    <reaction evidence="6">
        <text>L-tryptophan + O2 = indole-3-acetamide + CO2 + H2O</text>
        <dbReference type="Rhea" id="RHEA:16165"/>
        <dbReference type="ChEBI" id="CHEBI:15377"/>
        <dbReference type="ChEBI" id="CHEBI:15379"/>
        <dbReference type="ChEBI" id="CHEBI:16031"/>
        <dbReference type="ChEBI" id="CHEBI:16526"/>
        <dbReference type="ChEBI" id="CHEBI:57912"/>
        <dbReference type="EC" id="1.13.12.3"/>
    </reaction>
</comment>
<name>A0A963Z5B2_9PROT</name>
<evidence type="ECO:0000256" key="7">
    <source>
        <dbReference type="SAM" id="MobiDB-lite"/>
    </source>
</evidence>
<organism evidence="9 10">
    <name type="scientific">Acidisoma cellulosilyticum</name>
    <dbReference type="NCBI Taxonomy" id="2802395"/>
    <lineage>
        <taxon>Bacteria</taxon>
        <taxon>Pseudomonadati</taxon>
        <taxon>Pseudomonadota</taxon>
        <taxon>Alphaproteobacteria</taxon>
        <taxon>Acetobacterales</taxon>
        <taxon>Acidocellaceae</taxon>
        <taxon>Acidisoma</taxon>
    </lineage>
</organism>
<dbReference type="Gene3D" id="3.90.660.10">
    <property type="match status" value="1"/>
</dbReference>
<feature type="region of interest" description="Disordered" evidence="7">
    <location>
        <begin position="227"/>
        <end position="250"/>
    </location>
</feature>
<dbReference type="Proteomes" id="UP000721844">
    <property type="component" value="Unassembled WGS sequence"/>
</dbReference>
<comment type="caution">
    <text evidence="9">The sequence shown here is derived from an EMBL/GenBank/DDBJ whole genome shotgun (WGS) entry which is preliminary data.</text>
</comment>
<feature type="domain" description="Amine oxidase" evidence="8">
    <location>
        <begin position="64"/>
        <end position="519"/>
    </location>
</feature>
<sequence>MTQAETTPLRRRDLLSLIGAAAGSSALYFAMSRLGHAQGSDYAGPINLSGDPKGASVLILGAGVAGMVAALELRRAGYRVQVLEYNDRVGGRTWTIRGGDRFTELGGATQDCGFDRGLYFNPGPWRIPYHHRALLDYCKRLGVTLEPFTQVNANAYLHGKDAFGGQPQRYRTIQADFNGMVSELLAKAVNTDRLNALVSKEDTEVLLEALQDWGALDDSYAYKAGEDASERRGWRKPPGGGLSAEPIDSTPLRPQDLLQSHLWRRLSSGLDYDYQTTLFQPVGGMDKIAEGFAREVGDLVRLNARVTAIRQDEHGVQVTWEDKGSQTMQQSRADWCLCTIPLSVLSQIEMNVGAPMAAAVAAVPYSPSVKIGLQFKRRFWETDEAIYGGISYTDLPITMIGYPATGYFDSGKGVLLGTYAFGPYAYEFESLSPAERIAKAVAFGAQIHPQYPAEFDNGMAVAWHRVPSQLGCYGQWTDATRAEHYRNLCAIDGRILLAGEHASYIPAWQEGAILSSLDAITRLHERVMKS</sequence>
<dbReference type="EMBL" id="JAESVA010000006">
    <property type="protein sequence ID" value="MCB8882102.1"/>
    <property type="molecule type" value="Genomic_DNA"/>
</dbReference>
<evidence type="ECO:0000256" key="6">
    <source>
        <dbReference type="ARBA" id="ARBA00047321"/>
    </source>
</evidence>
<keyword evidence="10" id="KW-1185">Reference proteome</keyword>
<evidence type="ECO:0000256" key="2">
    <source>
        <dbReference type="ARBA" id="ARBA00005833"/>
    </source>
</evidence>
<evidence type="ECO:0000256" key="1">
    <source>
        <dbReference type="ARBA" id="ARBA00004814"/>
    </source>
</evidence>
<comment type="pathway">
    <text evidence="1">Plant hormone metabolism; auxin biosynthesis.</text>
</comment>
<dbReference type="InterPro" id="IPR036188">
    <property type="entry name" value="FAD/NAD-bd_sf"/>
</dbReference>
<dbReference type="AlphaFoldDB" id="A0A963Z5B2"/>
<dbReference type="GO" id="GO:0050361">
    <property type="term" value="F:tryptophan 2-monooxygenase activity"/>
    <property type="evidence" value="ECO:0007669"/>
    <property type="project" value="UniProtKB-EC"/>
</dbReference>
<dbReference type="Gene3D" id="3.50.50.60">
    <property type="entry name" value="FAD/NAD(P)-binding domain"/>
    <property type="match status" value="1"/>
</dbReference>
<evidence type="ECO:0000313" key="9">
    <source>
        <dbReference type="EMBL" id="MCB8882102.1"/>
    </source>
</evidence>
<keyword evidence="5" id="KW-0073">Auxin biosynthesis</keyword>